<dbReference type="InterPro" id="IPR020846">
    <property type="entry name" value="MFS_dom"/>
</dbReference>
<sequence length="376" mass="37176">MLAAGLALQLAFGLVFAWGEVAPYVREANHWPSWLLGAVFSATPLGYGMGTLVGGRLADRLPPRRLCWAGLVLLLVGLAVAFALPSGLTFLAFYAFLGLGVGGGVALTGTVAALVQVFPDRSGTMGGAATAAYAVSAIFQAPALGALIPHLGWLGALRVVGAASLLPGLALLALMPSLPSPRLTAGGRAARSVRELLRPPAVWTGCILVFSGAVLGPYAAVALASDVIGSGLGAVLATAAVVVFAAGNATGRLVAGLASDRLGTGRVILTVLGLESVAAMLLFTGLGPLSAPAAALAAGLSLGGSNGVMGRLALEAAPEAPNSTFGILFAAFAAGAVVGPIGGALTGGPAAWLLVGAPALLGFAVLVLRSRLLRRS</sequence>
<feature type="transmembrane region" description="Helical" evidence="5">
    <location>
        <begin position="326"/>
        <end position="345"/>
    </location>
</feature>
<dbReference type="InterPro" id="IPR050327">
    <property type="entry name" value="Proton-linked_MCT"/>
</dbReference>
<feature type="transmembrane region" description="Helical" evidence="5">
    <location>
        <begin position="159"/>
        <end position="179"/>
    </location>
</feature>
<protein>
    <submittedName>
        <fullName evidence="7">MFS transporter</fullName>
    </submittedName>
</protein>
<dbReference type="PANTHER" id="PTHR11360">
    <property type="entry name" value="MONOCARBOXYLATE TRANSPORTER"/>
    <property type="match status" value="1"/>
</dbReference>
<evidence type="ECO:0000256" key="5">
    <source>
        <dbReference type="SAM" id="Phobius"/>
    </source>
</evidence>
<gene>
    <name evidence="7" type="ORF">JF922_03070</name>
</gene>
<dbReference type="SUPFAM" id="SSF103473">
    <property type="entry name" value="MFS general substrate transporter"/>
    <property type="match status" value="1"/>
</dbReference>
<evidence type="ECO:0000256" key="2">
    <source>
        <dbReference type="ARBA" id="ARBA00022692"/>
    </source>
</evidence>
<evidence type="ECO:0000256" key="4">
    <source>
        <dbReference type="ARBA" id="ARBA00023136"/>
    </source>
</evidence>
<feature type="transmembrane region" description="Helical" evidence="5">
    <location>
        <begin position="293"/>
        <end position="314"/>
    </location>
</feature>
<feature type="domain" description="Major facilitator superfamily (MFS) profile" evidence="6">
    <location>
        <begin position="1"/>
        <end position="374"/>
    </location>
</feature>
<evidence type="ECO:0000256" key="1">
    <source>
        <dbReference type="ARBA" id="ARBA00004651"/>
    </source>
</evidence>
<accession>A0A934JZI9</accession>
<evidence type="ECO:0000256" key="3">
    <source>
        <dbReference type="ARBA" id="ARBA00022989"/>
    </source>
</evidence>
<dbReference type="PANTHER" id="PTHR11360:SF284">
    <property type="entry name" value="EG:103B4.3 PROTEIN-RELATED"/>
    <property type="match status" value="1"/>
</dbReference>
<dbReference type="EMBL" id="JAEKNR010000034">
    <property type="protein sequence ID" value="MBJ7597054.1"/>
    <property type="molecule type" value="Genomic_DNA"/>
</dbReference>
<evidence type="ECO:0000313" key="8">
    <source>
        <dbReference type="Proteomes" id="UP000612893"/>
    </source>
</evidence>
<feature type="transmembrane region" description="Helical" evidence="5">
    <location>
        <begin position="130"/>
        <end position="153"/>
    </location>
</feature>
<name>A0A934JZI9_9BACT</name>
<keyword evidence="3 5" id="KW-1133">Transmembrane helix</keyword>
<dbReference type="InterPro" id="IPR011701">
    <property type="entry name" value="MFS"/>
</dbReference>
<dbReference type="Pfam" id="PF07690">
    <property type="entry name" value="MFS_1"/>
    <property type="match status" value="1"/>
</dbReference>
<feature type="transmembrane region" description="Helical" evidence="5">
    <location>
        <begin position="200"/>
        <end position="221"/>
    </location>
</feature>
<organism evidence="7 8">
    <name type="scientific">Candidatus Nephthysia bennettiae</name>
    <dbReference type="NCBI Taxonomy" id="3127016"/>
    <lineage>
        <taxon>Bacteria</taxon>
        <taxon>Bacillati</taxon>
        <taxon>Candidatus Dormiibacterota</taxon>
        <taxon>Candidatus Dormibacteria</taxon>
        <taxon>Candidatus Dormibacterales</taxon>
        <taxon>Candidatus Dormibacteraceae</taxon>
        <taxon>Candidatus Nephthysia</taxon>
    </lineage>
</organism>
<comment type="subcellular location">
    <subcellularLocation>
        <location evidence="1">Cell membrane</location>
        <topology evidence="1">Multi-pass membrane protein</topology>
    </subcellularLocation>
</comment>
<comment type="caution">
    <text evidence="7">The sequence shown here is derived from an EMBL/GenBank/DDBJ whole genome shotgun (WGS) entry which is preliminary data.</text>
</comment>
<keyword evidence="2 5" id="KW-0812">Transmembrane</keyword>
<dbReference type="AlphaFoldDB" id="A0A934JZI9"/>
<evidence type="ECO:0000259" key="6">
    <source>
        <dbReference type="PROSITE" id="PS50850"/>
    </source>
</evidence>
<feature type="transmembrane region" description="Helical" evidence="5">
    <location>
        <begin position="33"/>
        <end position="54"/>
    </location>
</feature>
<proteinExistence type="predicted"/>
<dbReference type="Proteomes" id="UP000612893">
    <property type="component" value="Unassembled WGS sequence"/>
</dbReference>
<feature type="transmembrane region" description="Helical" evidence="5">
    <location>
        <begin position="227"/>
        <end position="246"/>
    </location>
</feature>
<dbReference type="Gene3D" id="1.20.1250.20">
    <property type="entry name" value="MFS general substrate transporter like domains"/>
    <property type="match status" value="2"/>
</dbReference>
<dbReference type="InterPro" id="IPR036259">
    <property type="entry name" value="MFS_trans_sf"/>
</dbReference>
<feature type="transmembrane region" description="Helical" evidence="5">
    <location>
        <begin position="351"/>
        <end position="368"/>
    </location>
</feature>
<dbReference type="RefSeq" id="WP_338198982.1">
    <property type="nucleotide sequence ID" value="NZ_JAEKNR010000034.1"/>
</dbReference>
<dbReference type="GO" id="GO:0022857">
    <property type="term" value="F:transmembrane transporter activity"/>
    <property type="evidence" value="ECO:0007669"/>
    <property type="project" value="InterPro"/>
</dbReference>
<reference evidence="7" key="1">
    <citation type="submission" date="2020-10" db="EMBL/GenBank/DDBJ databases">
        <title>Ca. Dormibacterota MAGs.</title>
        <authorList>
            <person name="Montgomery K."/>
        </authorList>
    </citation>
    <scope>NUCLEOTIDE SEQUENCE [LARGE SCALE GENOMIC DNA]</scope>
    <source>
        <strain evidence="7">SC8812_S17_10</strain>
    </source>
</reference>
<keyword evidence="4 5" id="KW-0472">Membrane</keyword>
<evidence type="ECO:0000313" key="7">
    <source>
        <dbReference type="EMBL" id="MBJ7597054.1"/>
    </source>
</evidence>
<feature type="transmembrane region" description="Helical" evidence="5">
    <location>
        <begin position="91"/>
        <end position="118"/>
    </location>
</feature>
<feature type="transmembrane region" description="Helical" evidence="5">
    <location>
        <begin position="267"/>
        <end position="287"/>
    </location>
</feature>
<dbReference type="GO" id="GO:0005886">
    <property type="term" value="C:plasma membrane"/>
    <property type="evidence" value="ECO:0007669"/>
    <property type="project" value="UniProtKB-SubCell"/>
</dbReference>
<keyword evidence="8" id="KW-1185">Reference proteome</keyword>
<feature type="transmembrane region" description="Helical" evidence="5">
    <location>
        <begin position="66"/>
        <end position="85"/>
    </location>
</feature>
<dbReference type="PROSITE" id="PS50850">
    <property type="entry name" value="MFS"/>
    <property type="match status" value="1"/>
</dbReference>